<comment type="caution">
    <text evidence="1">The sequence shown here is derived from an EMBL/GenBank/DDBJ whole genome shotgun (WGS) entry which is preliminary data.</text>
</comment>
<protein>
    <submittedName>
        <fullName evidence="1">Uncharacterized protein</fullName>
    </submittedName>
</protein>
<dbReference type="AlphaFoldDB" id="A0AAV8VDM3"/>
<reference evidence="1 2" key="1">
    <citation type="journal article" date="2023" name="Insect Mol. Biol.">
        <title>Genome sequencing provides insights into the evolution of gene families encoding plant cell wall-degrading enzymes in longhorned beetles.</title>
        <authorList>
            <person name="Shin N.R."/>
            <person name="Okamura Y."/>
            <person name="Kirsch R."/>
            <person name="Pauchet Y."/>
        </authorList>
    </citation>
    <scope>NUCLEOTIDE SEQUENCE [LARGE SCALE GENOMIC DNA]</scope>
    <source>
        <strain evidence="1">EAD_L_NR</strain>
    </source>
</reference>
<sequence length="127" mass="13660">MRKLKCLAICVPTTVIRGYGGAVTKVIGKCKVNLKVDLAEAEVEAVVVEDDTQGVEVMIGQPFIKDGITTIIKGDTVRLLHDDVLPLPELQQLPPVKMDLKAQRAVVIPSNEICYVPVSGTGDHLGD</sequence>
<proteinExistence type="predicted"/>
<dbReference type="EMBL" id="JANEYG010000132">
    <property type="protein sequence ID" value="KAJ8912385.1"/>
    <property type="molecule type" value="Genomic_DNA"/>
</dbReference>
<keyword evidence="2" id="KW-1185">Reference proteome</keyword>
<feature type="non-terminal residue" evidence="1">
    <location>
        <position position="127"/>
    </location>
</feature>
<dbReference type="Proteomes" id="UP001159042">
    <property type="component" value="Unassembled WGS sequence"/>
</dbReference>
<gene>
    <name evidence="1" type="ORF">NQ315_014753</name>
</gene>
<evidence type="ECO:0000313" key="2">
    <source>
        <dbReference type="Proteomes" id="UP001159042"/>
    </source>
</evidence>
<name>A0AAV8VDM3_9CUCU</name>
<accession>A0AAV8VDM3</accession>
<organism evidence="1 2">
    <name type="scientific">Exocentrus adspersus</name>
    <dbReference type="NCBI Taxonomy" id="1586481"/>
    <lineage>
        <taxon>Eukaryota</taxon>
        <taxon>Metazoa</taxon>
        <taxon>Ecdysozoa</taxon>
        <taxon>Arthropoda</taxon>
        <taxon>Hexapoda</taxon>
        <taxon>Insecta</taxon>
        <taxon>Pterygota</taxon>
        <taxon>Neoptera</taxon>
        <taxon>Endopterygota</taxon>
        <taxon>Coleoptera</taxon>
        <taxon>Polyphaga</taxon>
        <taxon>Cucujiformia</taxon>
        <taxon>Chrysomeloidea</taxon>
        <taxon>Cerambycidae</taxon>
        <taxon>Lamiinae</taxon>
        <taxon>Acanthocinini</taxon>
        <taxon>Exocentrus</taxon>
    </lineage>
</organism>
<evidence type="ECO:0000313" key="1">
    <source>
        <dbReference type="EMBL" id="KAJ8912385.1"/>
    </source>
</evidence>